<dbReference type="PANTHER" id="PTHR47471:SF1">
    <property type="entry name" value="PROTEIN ESSENTIAL FOR POTEXVIRUS ACCUMULATION 1"/>
    <property type="match status" value="1"/>
</dbReference>
<protein>
    <submittedName>
        <fullName evidence="3">Uncharacterized protein</fullName>
    </submittedName>
</protein>
<reference evidence="3" key="1">
    <citation type="submission" date="2019-03" db="EMBL/GenBank/DDBJ databases">
        <authorList>
            <person name="Mank J."/>
            <person name="Almeida P."/>
        </authorList>
    </citation>
    <scope>NUCLEOTIDE SEQUENCE</scope>
    <source>
        <strain evidence="3">78183</strain>
    </source>
</reference>
<feature type="compositionally biased region" description="Polar residues" evidence="1">
    <location>
        <begin position="137"/>
        <end position="147"/>
    </location>
</feature>
<gene>
    <name evidence="3" type="ORF">SVIM_LOCUS68633</name>
</gene>
<evidence type="ECO:0000313" key="3">
    <source>
        <dbReference type="EMBL" id="VFU26344.1"/>
    </source>
</evidence>
<sequence length="193" mass="21812">MKHVVPLLSAGLIRLIFICHGDLTPPKVERGESLLITKLQHQTNRFQQFLTAKEALKILQRFHLIVETLVLVLFQKKRSESGPLRYGRTKVLDVYWMTDMQSRQLSNWFGQVVLKGIDKGDIVSSDAPQISKEGSLGRNSTGSSQPRRAQLGNKEDVPRSESLNDLMGGHETYSDGLSHERKTPYQGSAQNWK</sequence>
<evidence type="ECO:0000256" key="2">
    <source>
        <dbReference type="SAM" id="SignalP"/>
    </source>
</evidence>
<feature type="chain" id="PRO_5027015742" evidence="2">
    <location>
        <begin position="22"/>
        <end position="193"/>
    </location>
</feature>
<proteinExistence type="predicted"/>
<accession>A0A6N2KD76</accession>
<feature type="region of interest" description="Disordered" evidence="1">
    <location>
        <begin position="126"/>
        <end position="193"/>
    </location>
</feature>
<name>A0A6N2KD76_SALVM</name>
<dbReference type="AlphaFoldDB" id="A0A6N2KD76"/>
<keyword evidence="2" id="KW-0732">Signal</keyword>
<evidence type="ECO:0000256" key="1">
    <source>
        <dbReference type="SAM" id="MobiDB-lite"/>
    </source>
</evidence>
<feature type="signal peptide" evidence="2">
    <location>
        <begin position="1"/>
        <end position="21"/>
    </location>
</feature>
<dbReference type="EMBL" id="CAADRP010000291">
    <property type="protein sequence ID" value="VFU26344.1"/>
    <property type="molecule type" value="Genomic_DNA"/>
</dbReference>
<dbReference type="PANTHER" id="PTHR47471">
    <property type="entry name" value="GYF DOMAIN-CONTAINING PROTEIN"/>
    <property type="match status" value="1"/>
</dbReference>
<organism evidence="3">
    <name type="scientific">Salix viminalis</name>
    <name type="common">Common osier</name>
    <name type="synonym">Basket willow</name>
    <dbReference type="NCBI Taxonomy" id="40686"/>
    <lineage>
        <taxon>Eukaryota</taxon>
        <taxon>Viridiplantae</taxon>
        <taxon>Streptophyta</taxon>
        <taxon>Embryophyta</taxon>
        <taxon>Tracheophyta</taxon>
        <taxon>Spermatophyta</taxon>
        <taxon>Magnoliopsida</taxon>
        <taxon>eudicotyledons</taxon>
        <taxon>Gunneridae</taxon>
        <taxon>Pentapetalae</taxon>
        <taxon>rosids</taxon>
        <taxon>fabids</taxon>
        <taxon>Malpighiales</taxon>
        <taxon>Salicaceae</taxon>
        <taxon>Saliceae</taxon>
        <taxon>Salix</taxon>
    </lineage>
</organism>